<proteinExistence type="predicted"/>
<dbReference type="InterPro" id="IPR027417">
    <property type="entry name" value="P-loop_NTPase"/>
</dbReference>
<evidence type="ECO:0000313" key="2">
    <source>
        <dbReference type="EMBL" id="MDV2887648.1"/>
    </source>
</evidence>
<dbReference type="Gene3D" id="3.40.50.300">
    <property type="entry name" value="P-loop containing nucleotide triphosphate hydrolases"/>
    <property type="match status" value="1"/>
</dbReference>
<organism evidence="2 3">
    <name type="scientific">Alkalihalophilus pseudofirmus</name>
    <name type="common">Bacillus pseudofirmus</name>
    <dbReference type="NCBI Taxonomy" id="79885"/>
    <lineage>
        <taxon>Bacteria</taxon>
        <taxon>Bacillati</taxon>
        <taxon>Bacillota</taxon>
        <taxon>Bacilli</taxon>
        <taxon>Bacillales</taxon>
        <taxon>Bacillaceae</taxon>
        <taxon>Alkalihalophilus</taxon>
    </lineage>
</organism>
<feature type="non-terminal residue" evidence="2">
    <location>
        <position position="79"/>
    </location>
</feature>
<reference evidence="2" key="1">
    <citation type="submission" date="2023-10" db="EMBL/GenBank/DDBJ databases">
        <title>Screening of Alkalihalophilus pseudofirmusBZ-TG-HK211 and Its Alleviation of Salt Stress on Rapeseed Growth.</title>
        <authorList>
            <person name="Zhao B."/>
            <person name="Guo T."/>
        </authorList>
    </citation>
    <scope>NUCLEOTIDE SEQUENCE</scope>
    <source>
        <strain evidence="2">BZ-TG-HK211</strain>
    </source>
</reference>
<dbReference type="InterPro" id="IPR003439">
    <property type="entry name" value="ABC_transporter-like_ATP-bd"/>
</dbReference>
<sequence length="79" mass="9338">MKMITGILQQDSGMIKLNNKEMTKMKKAVGYLPQYPTFYEWMRVKESLIFMGQLFEIPDKTLQQRIKELLHTVGLENNE</sequence>
<dbReference type="GO" id="GO:0005524">
    <property type="term" value="F:ATP binding"/>
    <property type="evidence" value="ECO:0007669"/>
    <property type="project" value="UniProtKB-KW"/>
</dbReference>
<name>A0AAJ2NSJ9_ALKPS</name>
<dbReference type="GO" id="GO:0016887">
    <property type="term" value="F:ATP hydrolysis activity"/>
    <property type="evidence" value="ECO:0007669"/>
    <property type="project" value="InterPro"/>
</dbReference>
<protein>
    <submittedName>
        <fullName evidence="2">ATP-binding cassette domain-containing protein</fullName>
    </submittedName>
</protein>
<dbReference type="PANTHER" id="PTHR43038">
    <property type="entry name" value="ATP-BINDING CASSETTE, SUB-FAMILY H, MEMBER 1"/>
    <property type="match status" value="1"/>
</dbReference>
<keyword evidence="2" id="KW-0547">Nucleotide-binding</keyword>
<feature type="domain" description="ABC transporter" evidence="1">
    <location>
        <begin position="1"/>
        <end position="77"/>
    </location>
</feature>
<gene>
    <name evidence="2" type="ORF">RYX45_20985</name>
</gene>
<keyword evidence="2" id="KW-0067">ATP-binding</keyword>
<evidence type="ECO:0000259" key="1">
    <source>
        <dbReference type="Pfam" id="PF00005"/>
    </source>
</evidence>
<dbReference type="SUPFAM" id="SSF52540">
    <property type="entry name" value="P-loop containing nucleoside triphosphate hydrolases"/>
    <property type="match status" value="1"/>
</dbReference>
<dbReference type="EMBL" id="JAWJAY010000287">
    <property type="protein sequence ID" value="MDV2887648.1"/>
    <property type="molecule type" value="Genomic_DNA"/>
</dbReference>
<dbReference type="RefSeq" id="WP_323467856.1">
    <property type="nucleotide sequence ID" value="NZ_JAWJAY010000287.1"/>
</dbReference>
<accession>A0AAJ2NSJ9</accession>
<evidence type="ECO:0000313" key="3">
    <source>
        <dbReference type="Proteomes" id="UP001285636"/>
    </source>
</evidence>
<dbReference type="AlphaFoldDB" id="A0AAJ2NSJ9"/>
<dbReference type="Pfam" id="PF00005">
    <property type="entry name" value="ABC_tran"/>
    <property type="match status" value="1"/>
</dbReference>
<dbReference type="PANTHER" id="PTHR43038:SF3">
    <property type="entry name" value="ABC TRANSPORTER G FAMILY MEMBER 20 ISOFORM X1"/>
    <property type="match status" value="1"/>
</dbReference>
<comment type="caution">
    <text evidence="2">The sequence shown here is derived from an EMBL/GenBank/DDBJ whole genome shotgun (WGS) entry which is preliminary data.</text>
</comment>
<dbReference type="Proteomes" id="UP001285636">
    <property type="component" value="Unassembled WGS sequence"/>
</dbReference>